<feature type="chain" id="PRO_5020998340" evidence="1">
    <location>
        <begin position="24"/>
        <end position="120"/>
    </location>
</feature>
<feature type="signal peptide" evidence="1">
    <location>
        <begin position="1"/>
        <end position="23"/>
    </location>
</feature>
<keyword evidence="1" id="KW-0732">Signal</keyword>
<feature type="domain" description="SPOR" evidence="2">
    <location>
        <begin position="48"/>
        <end position="118"/>
    </location>
</feature>
<dbReference type="EMBL" id="SNYH01000002">
    <property type="protein sequence ID" value="TDQ28365.1"/>
    <property type="molecule type" value="Genomic_DNA"/>
</dbReference>
<sequence>MKKSSLLITFLFVFTASICSLNAQTKYTDNKDIASLIEKKREYNKHNGTGYRIQLYNGLERTAKSLRNRFQIEYPGVYTKLTYKAPEWKIQVGNYKTRLLADRALNKIREKFSGAIVVPM</sequence>
<accession>A0A4R6TDN2</accession>
<proteinExistence type="predicted"/>
<dbReference type="Pfam" id="PF05036">
    <property type="entry name" value="SPOR"/>
    <property type="match status" value="1"/>
</dbReference>
<reference evidence="3 4" key="1">
    <citation type="submission" date="2019-03" db="EMBL/GenBank/DDBJ databases">
        <title>Genomic Encyclopedia of Type Strains, Phase III (KMG-III): the genomes of soil and plant-associated and newly described type strains.</title>
        <authorList>
            <person name="Whitman W."/>
        </authorList>
    </citation>
    <scope>NUCLEOTIDE SEQUENCE [LARGE SCALE GENOMIC DNA]</scope>
    <source>
        <strain evidence="3 4">CECT 8283</strain>
    </source>
</reference>
<dbReference type="Proteomes" id="UP000295390">
    <property type="component" value="Unassembled WGS sequence"/>
</dbReference>
<name>A0A4R6TDN2_9FLAO</name>
<evidence type="ECO:0000256" key="1">
    <source>
        <dbReference type="SAM" id="SignalP"/>
    </source>
</evidence>
<evidence type="ECO:0000259" key="2">
    <source>
        <dbReference type="Pfam" id="PF05036"/>
    </source>
</evidence>
<evidence type="ECO:0000313" key="4">
    <source>
        <dbReference type="Proteomes" id="UP000295390"/>
    </source>
</evidence>
<dbReference type="AlphaFoldDB" id="A0A4R6TDN2"/>
<comment type="caution">
    <text evidence="3">The sequence shown here is derived from an EMBL/GenBank/DDBJ whole genome shotgun (WGS) entry which is preliminary data.</text>
</comment>
<organism evidence="3 4">
    <name type="scientific">Tenacibaculum caenipelagi</name>
    <dbReference type="NCBI Taxonomy" id="1325435"/>
    <lineage>
        <taxon>Bacteria</taxon>
        <taxon>Pseudomonadati</taxon>
        <taxon>Bacteroidota</taxon>
        <taxon>Flavobacteriia</taxon>
        <taxon>Flavobacteriales</taxon>
        <taxon>Flavobacteriaceae</taxon>
        <taxon>Tenacibaculum</taxon>
    </lineage>
</organism>
<gene>
    <name evidence="3" type="ORF">DFQ07_0735</name>
</gene>
<keyword evidence="4" id="KW-1185">Reference proteome</keyword>
<dbReference type="OrthoDB" id="2473397at2"/>
<protein>
    <submittedName>
        <fullName evidence="3">Sporulation related protein</fullName>
    </submittedName>
</protein>
<dbReference type="GO" id="GO:0042834">
    <property type="term" value="F:peptidoglycan binding"/>
    <property type="evidence" value="ECO:0007669"/>
    <property type="project" value="InterPro"/>
</dbReference>
<evidence type="ECO:0000313" key="3">
    <source>
        <dbReference type="EMBL" id="TDQ28365.1"/>
    </source>
</evidence>
<dbReference type="RefSeq" id="WP_133534916.1">
    <property type="nucleotide sequence ID" value="NZ_SNYH01000002.1"/>
</dbReference>
<dbReference type="InterPro" id="IPR007730">
    <property type="entry name" value="SPOR-like_dom"/>
</dbReference>